<feature type="domain" description="NlpC/P60" evidence="7">
    <location>
        <begin position="32"/>
        <end position="159"/>
    </location>
</feature>
<evidence type="ECO:0000256" key="2">
    <source>
        <dbReference type="ARBA" id="ARBA00022670"/>
    </source>
</evidence>
<gene>
    <name evidence="8" type="ORF">H9W90_00540</name>
</gene>
<evidence type="ECO:0000256" key="4">
    <source>
        <dbReference type="ARBA" id="ARBA00022801"/>
    </source>
</evidence>
<feature type="chain" id="PRO_5028995482" evidence="6">
    <location>
        <begin position="25"/>
        <end position="159"/>
    </location>
</feature>
<keyword evidence="2" id="KW-0645">Protease</keyword>
<keyword evidence="3 6" id="KW-0732">Signal</keyword>
<dbReference type="SUPFAM" id="SSF54001">
    <property type="entry name" value="Cysteine proteinases"/>
    <property type="match status" value="1"/>
</dbReference>
<evidence type="ECO:0000313" key="8">
    <source>
        <dbReference type="EMBL" id="QNM85645.1"/>
    </source>
</evidence>
<keyword evidence="4" id="KW-0378">Hydrolase</keyword>
<dbReference type="PANTHER" id="PTHR47360:SF1">
    <property type="entry name" value="ENDOPEPTIDASE NLPC-RELATED"/>
    <property type="match status" value="1"/>
</dbReference>
<comment type="similarity">
    <text evidence="1">Belongs to the peptidase C40 family.</text>
</comment>
<evidence type="ECO:0000259" key="7">
    <source>
        <dbReference type="PROSITE" id="PS51935"/>
    </source>
</evidence>
<name>A0A7G9LAJ6_9FLAO</name>
<proteinExistence type="inferred from homology"/>
<keyword evidence="5" id="KW-0788">Thiol protease</keyword>
<dbReference type="PANTHER" id="PTHR47360">
    <property type="entry name" value="MUREIN DD-ENDOPEPTIDASE MEPS/MUREIN LD-CARBOXYPEPTIDASE"/>
    <property type="match status" value="1"/>
</dbReference>
<evidence type="ECO:0000256" key="6">
    <source>
        <dbReference type="SAM" id="SignalP"/>
    </source>
</evidence>
<dbReference type="AlphaFoldDB" id="A0A7G9LAJ6"/>
<dbReference type="RefSeq" id="WP_187482547.1">
    <property type="nucleotide sequence ID" value="NZ_CP060695.1"/>
</dbReference>
<dbReference type="PROSITE" id="PS51257">
    <property type="entry name" value="PROKAR_LIPOPROTEIN"/>
    <property type="match status" value="1"/>
</dbReference>
<evidence type="ECO:0000256" key="1">
    <source>
        <dbReference type="ARBA" id="ARBA00007074"/>
    </source>
</evidence>
<dbReference type="Proteomes" id="UP000515808">
    <property type="component" value="Chromosome"/>
</dbReference>
<evidence type="ECO:0000313" key="9">
    <source>
        <dbReference type="Proteomes" id="UP000515808"/>
    </source>
</evidence>
<reference evidence="8 9" key="1">
    <citation type="submission" date="2020-08" db="EMBL/GenBank/DDBJ databases">
        <title>Polaribacter sp. L12M9 isolated from gut of the Korean scallop.</title>
        <authorList>
            <person name="Jeong Y.S."/>
        </authorList>
    </citation>
    <scope>NUCLEOTIDE SEQUENCE [LARGE SCALE GENOMIC DNA]</scope>
    <source>
        <strain evidence="8 9">L12M9</strain>
    </source>
</reference>
<dbReference type="InterPro" id="IPR052062">
    <property type="entry name" value="Murein_DD/LD_carboxypeptidase"/>
</dbReference>
<dbReference type="KEGG" id="ppec:H9W90_00540"/>
<dbReference type="Pfam" id="PF00877">
    <property type="entry name" value="NLPC_P60"/>
    <property type="match status" value="1"/>
</dbReference>
<protein>
    <submittedName>
        <fullName evidence="8">C40 family peptidase</fullName>
    </submittedName>
</protein>
<sequence length="159" mass="17594">MTKQLFFIAIFAFLMSSCSSSKKAVSNTTKSNSKVDKIVANAIKYKGVRYKFGGTTKRGMDCSGVIYVAFGEENVQLPRISRDMAKRGKKIPLSKAKKGDLLFFKTSKSGRNINHVGLVTSVKKGQIRFIHSTTSRGVIISLLSEKYWKNAFVKATAIL</sequence>
<keyword evidence="9" id="KW-1185">Reference proteome</keyword>
<evidence type="ECO:0000256" key="5">
    <source>
        <dbReference type="ARBA" id="ARBA00022807"/>
    </source>
</evidence>
<accession>A0A7G9LAJ6</accession>
<evidence type="ECO:0000256" key="3">
    <source>
        <dbReference type="ARBA" id="ARBA00022729"/>
    </source>
</evidence>
<dbReference type="InterPro" id="IPR038765">
    <property type="entry name" value="Papain-like_cys_pep_sf"/>
</dbReference>
<dbReference type="PROSITE" id="PS51935">
    <property type="entry name" value="NLPC_P60"/>
    <property type="match status" value="1"/>
</dbReference>
<dbReference type="InterPro" id="IPR000064">
    <property type="entry name" value="NLP_P60_dom"/>
</dbReference>
<dbReference type="GO" id="GO:0006508">
    <property type="term" value="P:proteolysis"/>
    <property type="evidence" value="ECO:0007669"/>
    <property type="project" value="UniProtKB-KW"/>
</dbReference>
<feature type="signal peptide" evidence="6">
    <location>
        <begin position="1"/>
        <end position="24"/>
    </location>
</feature>
<dbReference type="Gene3D" id="3.90.1720.10">
    <property type="entry name" value="endopeptidase domain like (from Nostoc punctiforme)"/>
    <property type="match status" value="1"/>
</dbReference>
<dbReference type="EMBL" id="CP060695">
    <property type="protein sequence ID" value="QNM85645.1"/>
    <property type="molecule type" value="Genomic_DNA"/>
</dbReference>
<organism evidence="8 9">
    <name type="scientific">Polaribacter pectinis</name>
    <dbReference type="NCBI Taxonomy" id="2738844"/>
    <lineage>
        <taxon>Bacteria</taxon>
        <taxon>Pseudomonadati</taxon>
        <taxon>Bacteroidota</taxon>
        <taxon>Flavobacteriia</taxon>
        <taxon>Flavobacteriales</taxon>
        <taxon>Flavobacteriaceae</taxon>
    </lineage>
</organism>
<dbReference type="GO" id="GO:0008234">
    <property type="term" value="F:cysteine-type peptidase activity"/>
    <property type="evidence" value="ECO:0007669"/>
    <property type="project" value="UniProtKB-KW"/>
</dbReference>